<dbReference type="PANTHER" id="PTHR31302:SF21">
    <property type="entry name" value="CALCINEURIN-LIKE PHOSPHOESTERASE DOMAIN-CONTAINING PROTEIN"/>
    <property type="match status" value="1"/>
</dbReference>
<evidence type="ECO:0000259" key="1">
    <source>
        <dbReference type="Pfam" id="PF00149"/>
    </source>
</evidence>
<sequence>MCREIVAHDPDLVLLTGDYYTGEANKDGLLQEGLSPLEEISSRCYACLGNHDMESMEVIKRCERELQAVGIRLLRDESCVHTLKDKKIHIIGFDYVSFKNPERGQRILKLLEKNPLPSDCYPKRIGFVFAISSFFLLLLSH</sequence>
<dbReference type="SUPFAM" id="SSF56300">
    <property type="entry name" value="Metallo-dependent phosphatases"/>
    <property type="match status" value="1"/>
</dbReference>
<evidence type="ECO:0000313" key="2">
    <source>
        <dbReference type="EMBL" id="ETO27603.1"/>
    </source>
</evidence>
<gene>
    <name evidence="2" type="ORF">RFI_09530</name>
</gene>
<reference evidence="2 3" key="1">
    <citation type="journal article" date="2013" name="Curr. Biol.">
        <title>The Genome of the Foraminiferan Reticulomyxa filosa.</title>
        <authorList>
            <person name="Glockner G."/>
            <person name="Hulsmann N."/>
            <person name="Schleicher M."/>
            <person name="Noegel A.A."/>
            <person name="Eichinger L."/>
            <person name="Gallinger C."/>
            <person name="Pawlowski J."/>
            <person name="Sierra R."/>
            <person name="Euteneuer U."/>
            <person name="Pillet L."/>
            <person name="Moustafa A."/>
            <person name="Platzer M."/>
            <person name="Groth M."/>
            <person name="Szafranski K."/>
            <person name="Schliwa M."/>
        </authorList>
    </citation>
    <scope>NUCLEOTIDE SEQUENCE [LARGE SCALE GENOMIC DNA]</scope>
</reference>
<feature type="domain" description="Calcineurin-like phosphoesterase" evidence="1">
    <location>
        <begin position="5"/>
        <end position="62"/>
    </location>
</feature>
<dbReference type="AlphaFoldDB" id="X6NNU1"/>
<proteinExistence type="predicted"/>
<dbReference type="EMBL" id="ASPP01007152">
    <property type="protein sequence ID" value="ETO27603.1"/>
    <property type="molecule type" value="Genomic_DNA"/>
</dbReference>
<dbReference type="OrthoDB" id="17780at2759"/>
<keyword evidence="3" id="KW-1185">Reference proteome</keyword>
<evidence type="ECO:0000313" key="3">
    <source>
        <dbReference type="Proteomes" id="UP000023152"/>
    </source>
</evidence>
<name>X6NNU1_RETFI</name>
<dbReference type="InterPro" id="IPR029052">
    <property type="entry name" value="Metallo-depent_PP-like"/>
</dbReference>
<dbReference type="InterPro" id="IPR004843">
    <property type="entry name" value="Calcineurin-like_PHP"/>
</dbReference>
<protein>
    <submittedName>
        <fullName evidence="2">Putative phosphodiesterase</fullName>
    </submittedName>
</protein>
<organism evidence="2 3">
    <name type="scientific">Reticulomyxa filosa</name>
    <dbReference type="NCBI Taxonomy" id="46433"/>
    <lineage>
        <taxon>Eukaryota</taxon>
        <taxon>Sar</taxon>
        <taxon>Rhizaria</taxon>
        <taxon>Retaria</taxon>
        <taxon>Foraminifera</taxon>
        <taxon>Monothalamids</taxon>
        <taxon>Reticulomyxidae</taxon>
        <taxon>Reticulomyxa</taxon>
    </lineage>
</organism>
<dbReference type="Pfam" id="PF00149">
    <property type="entry name" value="Metallophos"/>
    <property type="match status" value="1"/>
</dbReference>
<accession>X6NNU1</accession>
<dbReference type="Gene3D" id="3.60.21.10">
    <property type="match status" value="1"/>
</dbReference>
<dbReference type="GO" id="GO:0016787">
    <property type="term" value="F:hydrolase activity"/>
    <property type="evidence" value="ECO:0007669"/>
    <property type="project" value="InterPro"/>
</dbReference>
<dbReference type="PANTHER" id="PTHR31302">
    <property type="entry name" value="TRANSMEMBRANE PROTEIN WITH METALLOPHOSPHOESTERASE DOMAIN-RELATED"/>
    <property type="match status" value="1"/>
</dbReference>
<dbReference type="InterPro" id="IPR051158">
    <property type="entry name" value="Metallophosphoesterase_sf"/>
</dbReference>
<dbReference type="Proteomes" id="UP000023152">
    <property type="component" value="Unassembled WGS sequence"/>
</dbReference>
<comment type="caution">
    <text evidence="2">The sequence shown here is derived from an EMBL/GenBank/DDBJ whole genome shotgun (WGS) entry which is preliminary data.</text>
</comment>